<evidence type="ECO:0000256" key="4">
    <source>
        <dbReference type="ARBA" id="ARBA00022833"/>
    </source>
</evidence>
<evidence type="ECO:0000259" key="6">
    <source>
        <dbReference type="PROSITE" id="PS50157"/>
    </source>
</evidence>
<dbReference type="PANTHER" id="PTHR24403:SF67">
    <property type="entry name" value="FI01116P-RELATED"/>
    <property type="match status" value="1"/>
</dbReference>
<dbReference type="SMART" id="SM00355">
    <property type="entry name" value="ZnF_C2H2"/>
    <property type="match status" value="3"/>
</dbReference>
<evidence type="ECO:0000313" key="7">
    <source>
        <dbReference type="EMBL" id="CAG6627738.1"/>
    </source>
</evidence>
<proteinExistence type="predicted"/>
<dbReference type="AlphaFoldDB" id="A0A8D8VMD9"/>
<dbReference type="SUPFAM" id="SSF57667">
    <property type="entry name" value="beta-beta-alpha zinc fingers"/>
    <property type="match status" value="1"/>
</dbReference>
<keyword evidence="2" id="KW-0677">Repeat</keyword>
<dbReference type="EMBL" id="HBUF01066240">
    <property type="protein sequence ID" value="CAG6627738.1"/>
    <property type="molecule type" value="Transcribed_RNA"/>
</dbReference>
<dbReference type="EMBL" id="HBUF01586781">
    <property type="protein sequence ID" value="CAG6772106.1"/>
    <property type="molecule type" value="Transcribed_RNA"/>
</dbReference>
<organism evidence="7">
    <name type="scientific">Cacopsylla melanoneura</name>
    <dbReference type="NCBI Taxonomy" id="428564"/>
    <lineage>
        <taxon>Eukaryota</taxon>
        <taxon>Metazoa</taxon>
        <taxon>Ecdysozoa</taxon>
        <taxon>Arthropoda</taxon>
        <taxon>Hexapoda</taxon>
        <taxon>Insecta</taxon>
        <taxon>Pterygota</taxon>
        <taxon>Neoptera</taxon>
        <taxon>Paraneoptera</taxon>
        <taxon>Hemiptera</taxon>
        <taxon>Sternorrhyncha</taxon>
        <taxon>Psylloidea</taxon>
        <taxon>Psyllidae</taxon>
        <taxon>Psyllinae</taxon>
        <taxon>Cacopsylla</taxon>
    </lineage>
</organism>
<evidence type="ECO:0000256" key="5">
    <source>
        <dbReference type="PROSITE-ProRule" id="PRU00042"/>
    </source>
</evidence>
<evidence type="ECO:0000256" key="2">
    <source>
        <dbReference type="ARBA" id="ARBA00022737"/>
    </source>
</evidence>
<feature type="domain" description="C2H2-type" evidence="6">
    <location>
        <begin position="159"/>
        <end position="187"/>
    </location>
</feature>
<accession>A0A8D8VMD9</accession>
<dbReference type="PROSITE" id="PS50157">
    <property type="entry name" value="ZINC_FINGER_C2H2_2"/>
    <property type="match status" value="2"/>
</dbReference>
<evidence type="ECO:0000256" key="3">
    <source>
        <dbReference type="ARBA" id="ARBA00022771"/>
    </source>
</evidence>
<dbReference type="GO" id="GO:0045944">
    <property type="term" value="P:positive regulation of transcription by RNA polymerase II"/>
    <property type="evidence" value="ECO:0007669"/>
    <property type="project" value="TreeGrafter"/>
</dbReference>
<name>A0A8D8VMD9_9HEMI</name>
<keyword evidence="1" id="KW-0479">Metal-binding</keyword>
<evidence type="ECO:0000256" key="1">
    <source>
        <dbReference type="ARBA" id="ARBA00022723"/>
    </source>
</evidence>
<reference evidence="7" key="1">
    <citation type="submission" date="2021-05" db="EMBL/GenBank/DDBJ databases">
        <authorList>
            <person name="Alioto T."/>
            <person name="Alioto T."/>
            <person name="Gomez Garrido J."/>
        </authorList>
    </citation>
    <scope>NUCLEOTIDE SEQUENCE</scope>
</reference>
<dbReference type="GO" id="GO:0005634">
    <property type="term" value="C:nucleus"/>
    <property type="evidence" value="ECO:0007669"/>
    <property type="project" value="TreeGrafter"/>
</dbReference>
<keyword evidence="3 5" id="KW-0863">Zinc-finger</keyword>
<dbReference type="Gene3D" id="3.30.160.60">
    <property type="entry name" value="Classic Zinc Finger"/>
    <property type="match status" value="2"/>
</dbReference>
<sequence length="233" mass="26909">MMQHTLLCLSKPDSSYSYLCIGCSFNTNFARPMEKHLVRLIARKTCGESVSGHIEVIEKKQLNNPKLKQVCLTPVSSNYTTVLMFPKKIKSDSLVDTDMFVCSLCQYVTRFKSNLKRHMKILHKASIHHGGNMVVAGSKLEPIPFKERPALMRDKEGLYVCSRCNYRTRFSNNIRRHTNQHHDGDRTFVCLECEFQTHSGYLLNSHMKNKHKDKEYPTGIDVEDLEDVIVIRK</sequence>
<dbReference type="Pfam" id="PF13909">
    <property type="entry name" value="zf-H2C2_5"/>
    <property type="match status" value="1"/>
</dbReference>
<dbReference type="InterPro" id="IPR036236">
    <property type="entry name" value="Znf_C2H2_sf"/>
</dbReference>
<dbReference type="InterPro" id="IPR050688">
    <property type="entry name" value="Zinc_finger/UBP_domain"/>
</dbReference>
<dbReference type="PANTHER" id="PTHR24403">
    <property type="entry name" value="ZINC FINGER PROTEIN"/>
    <property type="match status" value="1"/>
</dbReference>
<dbReference type="InterPro" id="IPR013087">
    <property type="entry name" value="Znf_C2H2_type"/>
</dbReference>
<keyword evidence="4" id="KW-0862">Zinc</keyword>
<feature type="domain" description="C2H2-type" evidence="6">
    <location>
        <begin position="100"/>
        <end position="123"/>
    </location>
</feature>
<dbReference type="GO" id="GO:0008270">
    <property type="term" value="F:zinc ion binding"/>
    <property type="evidence" value="ECO:0007669"/>
    <property type="project" value="UniProtKB-KW"/>
</dbReference>
<protein>
    <recommendedName>
        <fullName evidence="6">C2H2-type domain-containing protein</fullName>
    </recommendedName>
</protein>